<evidence type="ECO:0000313" key="1">
    <source>
        <dbReference type="EMBL" id="QEG40325.1"/>
    </source>
</evidence>
<dbReference type="Proteomes" id="UP000325286">
    <property type="component" value="Chromosome"/>
</dbReference>
<dbReference type="KEGG" id="rul:UC8_23320"/>
<protein>
    <submittedName>
        <fullName evidence="1">Uncharacterized protein</fullName>
    </submittedName>
</protein>
<dbReference type="AlphaFoldDB" id="A0A5B9QSF6"/>
<dbReference type="RefSeq" id="WP_148080243.1">
    <property type="nucleotide sequence ID" value="NZ_CP042914.1"/>
</dbReference>
<keyword evidence="2" id="KW-1185">Reference proteome</keyword>
<sequence length="86" mass="9846">MSESHEDASVIEWNIVQRLRKRLADARRAGFRIRTEWLCGETTGWCEFGGSRWIFVDLSLSLAEQLAQLEEALQSFESQTTQRAAA</sequence>
<accession>A0A5B9QSF6</accession>
<proteinExistence type="predicted"/>
<organism evidence="1 2">
    <name type="scientific">Roseimaritima ulvae</name>
    <dbReference type="NCBI Taxonomy" id="980254"/>
    <lineage>
        <taxon>Bacteria</taxon>
        <taxon>Pseudomonadati</taxon>
        <taxon>Planctomycetota</taxon>
        <taxon>Planctomycetia</taxon>
        <taxon>Pirellulales</taxon>
        <taxon>Pirellulaceae</taxon>
        <taxon>Roseimaritima</taxon>
    </lineage>
</organism>
<evidence type="ECO:0000313" key="2">
    <source>
        <dbReference type="Proteomes" id="UP000325286"/>
    </source>
</evidence>
<name>A0A5B9QSF6_9BACT</name>
<dbReference type="EMBL" id="CP042914">
    <property type="protein sequence ID" value="QEG40325.1"/>
    <property type="molecule type" value="Genomic_DNA"/>
</dbReference>
<gene>
    <name evidence="1" type="ORF">UC8_23320</name>
</gene>
<reference evidence="1 2" key="1">
    <citation type="submission" date="2019-08" db="EMBL/GenBank/DDBJ databases">
        <title>Deep-cultivation of Planctomycetes and their phenomic and genomic characterization uncovers novel biology.</title>
        <authorList>
            <person name="Wiegand S."/>
            <person name="Jogler M."/>
            <person name="Boedeker C."/>
            <person name="Pinto D."/>
            <person name="Vollmers J."/>
            <person name="Rivas-Marin E."/>
            <person name="Kohn T."/>
            <person name="Peeters S.H."/>
            <person name="Heuer A."/>
            <person name="Rast P."/>
            <person name="Oberbeckmann S."/>
            <person name="Bunk B."/>
            <person name="Jeske O."/>
            <person name="Meyerdierks A."/>
            <person name="Storesund J.E."/>
            <person name="Kallscheuer N."/>
            <person name="Luecker S."/>
            <person name="Lage O.M."/>
            <person name="Pohl T."/>
            <person name="Merkel B.J."/>
            <person name="Hornburger P."/>
            <person name="Mueller R.-W."/>
            <person name="Bruemmer F."/>
            <person name="Labrenz M."/>
            <person name="Spormann A.M."/>
            <person name="Op den Camp H."/>
            <person name="Overmann J."/>
            <person name="Amann R."/>
            <person name="Jetten M.S.M."/>
            <person name="Mascher T."/>
            <person name="Medema M.H."/>
            <person name="Devos D.P."/>
            <person name="Kaster A.-K."/>
            <person name="Ovreas L."/>
            <person name="Rohde M."/>
            <person name="Galperin M.Y."/>
            <person name="Jogler C."/>
        </authorList>
    </citation>
    <scope>NUCLEOTIDE SEQUENCE [LARGE SCALE GENOMIC DNA]</scope>
    <source>
        <strain evidence="1 2">UC8</strain>
    </source>
</reference>